<dbReference type="InterPro" id="IPR058843">
    <property type="entry name" value="PH_DAAF9"/>
</dbReference>
<dbReference type="AlphaFoldDB" id="A0AAJ7SVH5"/>
<feature type="domain" description="DAAF9 CobW C-like" evidence="3">
    <location>
        <begin position="972"/>
        <end position="1036"/>
    </location>
</feature>
<organism evidence="7 8">
    <name type="scientific">Petromyzon marinus</name>
    <name type="common">Sea lamprey</name>
    <dbReference type="NCBI Taxonomy" id="7757"/>
    <lineage>
        <taxon>Eukaryota</taxon>
        <taxon>Metazoa</taxon>
        <taxon>Chordata</taxon>
        <taxon>Craniata</taxon>
        <taxon>Vertebrata</taxon>
        <taxon>Cyclostomata</taxon>
        <taxon>Hyperoartia</taxon>
        <taxon>Petromyzontiformes</taxon>
        <taxon>Petromyzontidae</taxon>
        <taxon>Petromyzon</taxon>
    </lineage>
</organism>
<keyword evidence="7" id="KW-1185">Reference proteome</keyword>
<dbReference type="InterPro" id="IPR056414">
    <property type="entry name" value="DAAF9_CobW_C"/>
</dbReference>
<dbReference type="InterPro" id="IPR058844">
    <property type="entry name" value="PB_DAAF9"/>
</dbReference>
<feature type="domain" description="DAAF9" evidence="5">
    <location>
        <begin position="748"/>
        <end position="957"/>
    </location>
</feature>
<name>A0AAJ7SVH5_PETMA</name>
<reference evidence="8" key="1">
    <citation type="submission" date="2025-08" db="UniProtKB">
        <authorList>
            <consortium name="RefSeq"/>
        </authorList>
    </citation>
    <scope>IDENTIFICATION</scope>
    <source>
        <tissue evidence="8">Sperm</tissue>
    </source>
</reference>
<dbReference type="Proteomes" id="UP001318040">
    <property type="component" value="Chromosome 9"/>
</dbReference>
<dbReference type="CDD" id="cd22936">
    <property type="entry name" value="shulin_C20orf194-like"/>
    <property type="match status" value="1"/>
</dbReference>
<dbReference type="InterPro" id="IPR056498">
    <property type="entry name" value="DAAF9_N"/>
</dbReference>
<protein>
    <submittedName>
        <fullName evidence="8">Uncharacterized protein C20orf194 homolog isoform X1</fullName>
    </submittedName>
</protein>
<dbReference type="PANTHER" id="PTHR33664:SF1">
    <property type="entry name" value="DYNEIN AXONEMAL ASSEMBLY FACTOR 9"/>
    <property type="match status" value="1"/>
</dbReference>
<feature type="domain" description="DAAF9 pita-bread-like" evidence="4">
    <location>
        <begin position="214"/>
        <end position="496"/>
    </location>
</feature>
<evidence type="ECO:0000259" key="6">
    <source>
        <dbReference type="Pfam" id="PF26246"/>
    </source>
</evidence>
<evidence type="ECO:0000259" key="3">
    <source>
        <dbReference type="Pfam" id="PF23319"/>
    </source>
</evidence>
<dbReference type="Pfam" id="PF23281">
    <property type="entry name" value="DAAF9_N"/>
    <property type="match status" value="1"/>
</dbReference>
<evidence type="ECO:0000259" key="5">
    <source>
        <dbReference type="Pfam" id="PF25204"/>
    </source>
</evidence>
<dbReference type="Pfam" id="PF25204">
    <property type="entry name" value="DAAF9_2"/>
    <property type="match status" value="1"/>
</dbReference>
<dbReference type="InterPro" id="IPR057478">
    <property type="entry name" value="DAAF9_2"/>
</dbReference>
<dbReference type="Pfam" id="PF23319">
    <property type="entry name" value="CobW_C_DAAF9"/>
    <property type="match status" value="1"/>
</dbReference>
<evidence type="ECO:0000313" key="7">
    <source>
        <dbReference type="Proteomes" id="UP001318040"/>
    </source>
</evidence>
<dbReference type="Pfam" id="PF25203">
    <property type="entry name" value="PB_DAAF9"/>
    <property type="match status" value="1"/>
</dbReference>
<feature type="region of interest" description="Disordered" evidence="1">
    <location>
        <begin position="1038"/>
        <end position="1064"/>
    </location>
</feature>
<gene>
    <name evidence="8" type="primary">C9H20orf194</name>
</gene>
<dbReference type="RefSeq" id="XP_032806259.1">
    <property type="nucleotide sequence ID" value="XM_032950368.1"/>
</dbReference>
<evidence type="ECO:0000313" key="8">
    <source>
        <dbReference type="RefSeq" id="XP_032806259.1"/>
    </source>
</evidence>
<evidence type="ECO:0000259" key="2">
    <source>
        <dbReference type="Pfam" id="PF23281"/>
    </source>
</evidence>
<accession>A0AAJ7SVH5</accession>
<evidence type="ECO:0000256" key="1">
    <source>
        <dbReference type="SAM" id="MobiDB-lite"/>
    </source>
</evidence>
<feature type="domain" description="DAAF9 N-terminal" evidence="2">
    <location>
        <begin position="6"/>
        <end position="211"/>
    </location>
</feature>
<proteinExistence type="predicted"/>
<dbReference type="CTD" id="25943"/>
<dbReference type="KEGG" id="pmrn:116940482"/>
<dbReference type="InterPro" id="IPR040342">
    <property type="entry name" value="DNAAF9"/>
</dbReference>
<sequence length="1189" mass="132307">MSLQTSAVRRSAKGDAAARSTTCSRLRRVQRILLGGSDSKPDALLCILGIDSRYNEGCSELANYLLFGFYAQDHSELDRKSFPEEVLDDVIILVKPESVHLYCNPVNYPHLVPYVARWRNLQIHCMTAMEYEDEEAGEEFKITSFVNMVQDCKTVGVPYSAQGHPQKFDMFVMEKWPMIQAFALEGLGGGGFFTMKHELVDLSEDLWEVYSRLDPVSLESLITEELVLFEWQWKTFFSNFDIESPASILDLSEAQVGEPFRSYFNHGMLSSHIPSKTSSSRRQPLVLFGSRTGRQGMEEEDNNFSFPSESHLLRNTGPAASHARHMIIQCSNPKGPLSCTRTYFFGSSHTPYMDNNNEQQMDPVLRVLSGVYASGVEAVLAGIVHYTETGDAFTTKATVEQLFFSCLDKYDLSKYKSTLRSALSFTIQPVNLQGRVCSMDEDACRFHVKTASLLVYDIPDLEEGRFSILGSVAFSESFLDSRVPVQAADGSLSVDGKCAILTANIPRYTSWLVEEAGVILSEKAQEIIKGDGCGLLGKRIAGPDLAYIHCSSPFSNPEEGKLTLLSSGILFVHRKYGSVILPMSHMTAIKFYDGDSCSVVAMVVIEYKRSLLPFLPFHLSGSTFSLAFGLMPKSTAYKTFYREVLSSWRNRAEEFGVALKMISQQELSEHAQLYTALETKRASTCVDSVGTGRPSIYTSLPHFEKFLKHFEVSSVLMDPILSSHFKLLINPSENENQANEDLRGKMVITIITGLPGSHRERLCATLVNLSKEHDRWAVLHNATESGAELNAEALQRYLSGVLQSHLYRSPRHALITRKKLRILMLTPGFADVVDVVQAIRTHPDPTVGSHFVIGAITACVNPLAACMEHSLTFPKLLEQCAQGWASNVVLTGPNHEKQHPRVKQLKELIRLVNPSAALIQAENGNVSRNEDIEMILSENSFNDAAMVRARHLLTPGWASGMFSSGAACPAMQQISVRFNRPLEKPLFIGQCKALKGMLSSSPFCGNIYSIQGRLKFSDSPKVVEVSHVTLANNSLTLTATREGPVPRPPPAPRGSGGLVGGDGQSADGTGMHPEGRYHLVFTGCGLREECLKDWLRRSAKQITKNKTIKTKESLTQKELMSIHATRHLDPLPPGYFYNGMQFINFFGEKSNQHPLMETFIDEHLERLNAEINKYNAQLQRVAHHDLFEA</sequence>
<evidence type="ECO:0000259" key="4">
    <source>
        <dbReference type="Pfam" id="PF25203"/>
    </source>
</evidence>
<dbReference type="Pfam" id="PF26246">
    <property type="entry name" value="PH_DAAF9"/>
    <property type="match status" value="1"/>
</dbReference>
<feature type="domain" description="DAAF9 PH" evidence="6">
    <location>
        <begin position="517"/>
        <end position="715"/>
    </location>
</feature>
<feature type="compositionally biased region" description="Gly residues" evidence="1">
    <location>
        <begin position="1054"/>
        <end position="1063"/>
    </location>
</feature>
<dbReference type="PANTHER" id="PTHR33664">
    <property type="entry name" value="RCG26366"/>
    <property type="match status" value="1"/>
</dbReference>